<dbReference type="Proteomes" id="UP001190926">
    <property type="component" value="Unassembled WGS sequence"/>
</dbReference>
<dbReference type="Pfam" id="PF18052">
    <property type="entry name" value="Rx_N"/>
    <property type="match status" value="1"/>
</dbReference>
<dbReference type="GO" id="GO:0006952">
    <property type="term" value="P:defense response"/>
    <property type="evidence" value="ECO:0007669"/>
    <property type="project" value="UniProtKB-KW"/>
</dbReference>
<evidence type="ECO:0000256" key="3">
    <source>
        <dbReference type="ARBA" id="ARBA00022821"/>
    </source>
</evidence>
<evidence type="ECO:0000313" key="5">
    <source>
        <dbReference type="EMBL" id="KAH6824707.1"/>
    </source>
</evidence>
<protein>
    <recommendedName>
        <fullName evidence="4">Disease resistance N-terminal domain-containing protein</fullName>
    </recommendedName>
</protein>
<keyword evidence="3" id="KW-0611">Plant defense</keyword>
<accession>A0AAD4J084</accession>
<evidence type="ECO:0000256" key="2">
    <source>
        <dbReference type="ARBA" id="ARBA00022741"/>
    </source>
</evidence>
<sequence>MAEAFLKVMIDKLSSLIQEEIRLIMGVNSEMKKLSSILTTVEAVLEDAEDKQIESKPIRDWLRKLNCLAYEIDDIFDECEVMYPDSTTLRANSVATASAKSCIDTRLVGG</sequence>
<dbReference type="EMBL" id="SDAM02000322">
    <property type="protein sequence ID" value="KAH6824707.1"/>
    <property type="molecule type" value="Genomic_DNA"/>
</dbReference>
<dbReference type="GO" id="GO:0000166">
    <property type="term" value="F:nucleotide binding"/>
    <property type="evidence" value="ECO:0007669"/>
    <property type="project" value="UniProtKB-KW"/>
</dbReference>
<evidence type="ECO:0000256" key="1">
    <source>
        <dbReference type="ARBA" id="ARBA00022737"/>
    </source>
</evidence>
<keyword evidence="1" id="KW-0677">Repeat</keyword>
<organism evidence="5 6">
    <name type="scientific">Perilla frutescens var. hirtella</name>
    <name type="common">Perilla citriodora</name>
    <name type="synonym">Perilla setoyensis</name>
    <dbReference type="NCBI Taxonomy" id="608512"/>
    <lineage>
        <taxon>Eukaryota</taxon>
        <taxon>Viridiplantae</taxon>
        <taxon>Streptophyta</taxon>
        <taxon>Embryophyta</taxon>
        <taxon>Tracheophyta</taxon>
        <taxon>Spermatophyta</taxon>
        <taxon>Magnoliopsida</taxon>
        <taxon>eudicotyledons</taxon>
        <taxon>Gunneridae</taxon>
        <taxon>Pentapetalae</taxon>
        <taxon>asterids</taxon>
        <taxon>lamiids</taxon>
        <taxon>Lamiales</taxon>
        <taxon>Lamiaceae</taxon>
        <taxon>Nepetoideae</taxon>
        <taxon>Elsholtzieae</taxon>
        <taxon>Perilla</taxon>
    </lineage>
</organism>
<evidence type="ECO:0000259" key="4">
    <source>
        <dbReference type="Pfam" id="PF18052"/>
    </source>
</evidence>
<reference evidence="5 6" key="1">
    <citation type="journal article" date="2021" name="Nat. Commun.">
        <title>Incipient diploidization of the medicinal plant Perilla within 10,000 years.</title>
        <authorList>
            <person name="Zhang Y."/>
            <person name="Shen Q."/>
            <person name="Leng L."/>
            <person name="Zhang D."/>
            <person name="Chen S."/>
            <person name="Shi Y."/>
            <person name="Ning Z."/>
            <person name="Chen S."/>
        </authorList>
    </citation>
    <scope>NUCLEOTIDE SEQUENCE [LARGE SCALE GENOMIC DNA]</scope>
    <source>
        <strain evidence="6">cv. PC099</strain>
    </source>
</reference>
<evidence type="ECO:0000313" key="6">
    <source>
        <dbReference type="Proteomes" id="UP001190926"/>
    </source>
</evidence>
<dbReference type="Gene3D" id="1.20.5.4130">
    <property type="match status" value="1"/>
</dbReference>
<keyword evidence="6" id="KW-1185">Reference proteome</keyword>
<dbReference type="AlphaFoldDB" id="A0AAD4J084"/>
<keyword evidence="2" id="KW-0547">Nucleotide-binding</keyword>
<name>A0AAD4J084_PERFH</name>
<feature type="domain" description="Disease resistance N-terminal" evidence="4">
    <location>
        <begin position="5"/>
        <end position="81"/>
    </location>
</feature>
<comment type="caution">
    <text evidence="5">The sequence shown here is derived from an EMBL/GenBank/DDBJ whole genome shotgun (WGS) entry which is preliminary data.</text>
</comment>
<gene>
    <name evidence="5" type="ORF">C2S53_009680</name>
</gene>
<proteinExistence type="predicted"/>
<dbReference type="InterPro" id="IPR041118">
    <property type="entry name" value="Rx_N"/>
</dbReference>